<proteinExistence type="predicted"/>
<organism evidence="3 4">
    <name type="scientific">Litomosoides sigmodontis</name>
    <name type="common">Filarial nematode worm</name>
    <dbReference type="NCBI Taxonomy" id="42156"/>
    <lineage>
        <taxon>Eukaryota</taxon>
        <taxon>Metazoa</taxon>
        <taxon>Ecdysozoa</taxon>
        <taxon>Nematoda</taxon>
        <taxon>Chromadorea</taxon>
        <taxon>Rhabditida</taxon>
        <taxon>Spirurina</taxon>
        <taxon>Spiruromorpha</taxon>
        <taxon>Filarioidea</taxon>
        <taxon>Onchocercidae</taxon>
        <taxon>Litomosoides</taxon>
    </lineage>
</organism>
<feature type="compositionally biased region" description="Low complexity" evidence="1">
    <location>
        <begin position="542"/>
        <end position="554"/>
    </location>
</feature>
<sequence>MLTQSEEEWMERDELSGSEYQRRRQRRRRRRRRRIITHEDFCNRYSSQQFHAQLSPTDWRQSTMDDHCCDGRSNSDDRTTTPPLHASHRRWFRNDDLRGCGRQQRRRHSCKQCCNCRNTRNELVAKSCDALNATTNTVELMESGKMFENAGTVISTSLANVHSAIANDSQSSNNSQSARRNVASWKATTNTPHYGPFQAHKIKITAAVLAANRARSARAVDVLAIANGSGSARAIDERRLTREIELANDGSKIANHLSLINEEMHDEKSDDKSSDRCFDISEKQLSIIEFDKIPLFASKILKKTPNQLDCSNSSTPTLSAKLAKRTDVNDPRKAVGRRDPLMDELELELLKYHQKEARNGKTTLQTIITNWNSNEMKKYSMFVKKNSIQKFTNYWHKRMLKNYTEKLRERDAQQGDRMEAATLPTTITVGNASFTADAIDGNELKSIVEIRETCENLRELSNNSKFTTGNRNALSRSDDRAAAKHAEFETGRNLLRSHAPVISSAYSTKSPPNNYDRIGVKFESAPTSRTFYVTGKTESKPPHSTTLPTTTVTPETVNHKSSICSRGECGDAITARIFIRNSEMAKAPVINVISASARETSRPRWMVLKVYRSSSSGTVGEKIPGKELFDQTLTRSHSYTSGEIRQLDELIKCENFDDTTAATVIGPEEVQQEIFERNETKMSNSSDLALRLRAQTDQSAAAIAQMDSLINSRIITEHEISSIDDALRNNTQYLTVIKTYEIYKIHHTATFERSLTVGELANQEFRISAVRYSNSSMMLATNWHATYKILTENIALFETYYPNEEELDEYVLNELGAIGKLRGKDAWLLGQFSTACISTVLHLLKLCVESNLLKVNELGLPCAIVRAIGAAISKFMLEVKWDDFQKCNGKNDEKILPSAWTGSKEIMVAFLRRMGERIGYGQSWCYAGLLTSICRCVGIPCRMITVRNFAQRIENDAMIKLDIIDGIIAESSKDAIWNYHIWNELWFRSEMLENGSGWHVCDATPIAKEEDELLDGRRIFPVRRIRTGEVFATHRNADESFGHKLQAMLNATIICNCYYRQPMTRTPIFAHSKKFDKKIPTKLITSTVDDDIDVTMNYNKQSANLNSSLVGSNCHQIPCMPTLLHSTDAGNIQLQLSDFQNISIDRSINGWVTITNNSLFEETINAQIQVDLVSYTGTVITHVYFLEKMLTAQSKQ</sequence>
<feature type="region of interest" description="Disordered" evidence="1">
    <location>
        <begin position="1"/>
        <end position="30"/>
    </location>
</feature>
<dbReference type="Proteomes" id="UP000277928">
    <property type="component" value="Unassembled WGS sequence"/>
</dbReference>
<dbReference type="SUPFAM" id="SSF54001">
    <property type="entry name" value="Cysteine proteinases"/>
    <property type="match status" value="1"/>
</dbReference>
<feature type="compositionally biased region" description="Acidic residues" evidence="1">
    <location>
        <begin position="1"/>
        <end position="11"/>
    </location>
</feature>
<feature type="domain" description="Transglutaminase-like" evidence="2">
    <location>
        <begin position="915"/>
        <end position="1005"/>
    </location>
</feature>
<dbReference type="InterPro" id="IPR050779">
    <property type="entry name" value="Transglutaminase"/>
</dbReference>
<feature type="non-terminal residue" evidence="3">
    <location>
        <position position="1196"/>
    </location>
</feature>
<dbReference type="InterPro" id="IPR002931">
    <property type="entry name" value="Transglutaminase-like"/>
</dbReference>
<reference evidence="3 4" key="1">
    <citation type="submission" date="2018-08" db="EMBL/GenBank/DDBJ databases">
        <authorList>
            <person name="Laetsch R D."/>
            <person name="Stevens L."/>
            <person name="Kumar S."/>
            <person name="Blaxter L. M."/>
        </authorList>
    </citation>
    <scope>NUCLEOTIDE SEQUENCE [LARGE SCALE GENOMIC DNA]</scope>
</reference>
<name>A0A3P7K2K9_LITSI</name>
<dbReference type="Pfam" id="PF01841">
    <property type="entry name" value="Transglut_core"/>
    <property type="match status" value="1"/>
</dbReference>
<dbReference type="SMART" id="SM00460">
    <property type="entry name" value="TGc"/>
    <property type="match status" value="1"/>
</dbReference>
<evidence type="ECO:0000313" key="3">
    <source>
        <dbReference type="EMBL" id="VDM91762.1"/>
    </source>
</evidence>
<keyword evidence="4" id="KW-1185">Reference proteome</keyword>
<dbReference type="STRING" id="42156.A0A3P7K2K9"/>
<accession>A0A3P7K2K9</accession>
<dbReference type="Gene3D" id="3.90.260.10">
    <property type="entry name" value="Transglutaminase-like"/>
    <property type="match status" value="1"/>
</dbReference>
<protein>
    <recommendedName>
        <fullName evidence="2">Transglutaminase-like domain-containing protein</fullName>
    </recommendedName>
</protein>
<dbReference type="InterPro" id="IPR036985">
    <property type="entry name" value="Transglutaminase-like_sf"/>
</dbReference>
<dbReference type="GO" id="GO:0003810">
    <property type="term" value="F:protein-glutamine gamma-glutamyltransferase activity"/>
    <property type="evidence" value="ECO:0007669"/>
    <property type="project" value="TreeGrafter"/>
</dbReference>
<evidence type="ECO:0000256" key="1">
    <source>
        <dbReference type="SAM" id="MobiDB-lite"/>
    </source>
</evidence>
<gene>
    <name evidence="3" type="ORF">NLS_LOCUS9461</name>
</gene>
<evidence type="ECO:0000259" key="2">
    <source>
        <dbReference type="SMART" id="SM00460"/>
    </source>
</evidence>
<dbReference type="EMBL" id="UYRX01001617">
    <property type="protein sequence ID" value="VDM91762.1"/>
    <property type="molecule type" value="Genomic_DNA"/>
</dbReference>
<dbReference type="InterPro" id="IPR038765">
    <property type="entry name" value="Papain-like_cys_pep_sf"/>
</dbReference>
<dbReference type="AlphaFoldDB" id="A0A3P7K2K9"/>
<dbReference type="OrthoDB" id="437511at2759"/>
<dbReference type="PANTHER" id="PTHR11590:SF40">
    <property type="entry name" value="HEMOCYTE PROTEIN-GLUTAMINE GAMMA-GLUTAMYLTRANSFERASE-LIKE PROTEIN"/>
    <property type="match status" value="1"/>
</dbReference>
<evidence type="ECO:0000313" key="4">
    <source>
        <dbReference type="Proteomes" id="UP000277928"/>
    </source>
</evidence>
<dbReference type="PANTHER" id="PTHR11590">
    <property type="entry name" value="PROTEIN-GLUTAMINE GAMMA-GLUTAMYLTRANSFERASE"/>
    <property type="match status" value="1"/>
</dbReference>
<feature type="region of interest" description="Disordered" evidence="1">
    <location>
        <begin position="533"/>
        <end position="554"/>
    </location>
</feature>